<accession>A0A9R1TWI5</accession>
<evidence type="ECO:0000259" key="10">
    <source>
        <dbReference type="PROSITE" id="PS50893"/>
    </source>
</evidence>
<reference evidence="12" key="1">
    <citation type="submission" date="2025-08" db="UniProtKB">
        <authorList>
            <consortium name="RefSeq"/>
        </authorList>
    </citation>
    <scope>IDENTIFICATION</scope>
    <source>
        <strain evidence="12">USDA-PBARC FA_bdor</strain>
        <tissue evidence="12">Whole organism</tissue>
    </source>
</reference>
<dbReference type="GO" id="GO:0030659">
    <property type="term" value="C:cytoplasmic vesicle membrane"/>
    <property type="evidence" value="ECO:0007669"/>
    <property type="project" value="TreeGrafter"/>
</dbReference>
<keyword evidence="5" id="KW-0547">Nucleotide-binding</keyword>
<feature type="region of interest" description="Disordered" evidence="9">
    <location>
        <begin position="1"/>
        <end position="30"/>
    </location>
</feature>
<evidence type="ECO:0000256" key="3">
    <source>
        <dbReference type="ARBA" id="ARBA00022448"/>
    </source>
</evidence>
<dbReference type="SMART" id="SM00382">
    <property type="entry name" value="AAA"/>
    <property type="match status" value="1"/>
</dbReference>
<evidence type="ECO:0000256" key="1">
    <source>
        <dbReference type="ARBA" id="ARBA00004141"/>
    </source>
</evidence>
<dbReference type="PROSITE" id="PS50893">
    <property type="entry name" value="ABC_TRANSPORTER_2"/>
    <property type="match status" value="1"/>
</dbReference>
<dbReference type="OrthoDB" id="66620at2759"/>
<dbReference type="InterPro" id="IPR003593">
    <property type="entry name" value="AAA+_ATPase"/>
</dbReference>
<keyword evidence="7" id="KW-1133">Transmembrane helix</keyword>
<dbReference type="GO" id="GO:0005524">
    <property type="term" value="F:ATP binding"/>
    <property type="evidence" value="ECO:0007669"/>
    <property type="project" value="UniProtKB-KW"/>
</dbReference>
<dbReference type="GeneID" id="105264980"/>
<organism evidence="11 12">
    <name type="scientific">Fopius arisanus</name>
    <dbReference type="NCBI Taxonomy" id="64838"/>
    <lineage>
        <taxon>Eukaryota</taxon>
        <taxon>Metazoa</taxon>
        <taxon>Ecdysozoa</taxon>
        <taxon>Arthropoda</taxon>
        <taxon>Hexapoda</taxon>
        <taxon>Insecta</taxon>
        <taxon>Pterygota</taxon>
        <taxon>Neoptera</taxon>
        <taxon>Endopterygota</taxon>
        <taxon>Hymenoptera</taxon>
        <taxon>Apocrita</taxon>
        <taxon>Ichneumonoidea</taxon>
        <taxon>Braconidae</taxon>
        <taxon>Opiinae</taxon>
        <taxon>Fopius</taxon>
    </lineage>
</organism>
<comment type="similarity">
    <text evidence="2">Belongs to the ABC transporter superfamily. ABCG family. Eye pigment precursor importer (TC 3.A.1.204) subfamily.</text>
</comment>
<protein>
    <submittedName>
        <fullName evidence="12">Protein scarlet isoform X2</fullName>
    </submittedName>
</protein>
<dbReference type="GO" id="GO:0005886">
    <property type="term" value="C:plasma membrane"/>
    <property type="evidence" value="ECO:0007669"/>
    <property type="project" value="TreeGrafter"/>
</dbReference>
<gene>
    <name evidence="12" type="primary">LOC105264980</name>
</gene>
<dbReference type="InterPro" id="IPR050352">
    <property type="entry name" value="ABCG_transporters"/>
</dbReference>
<evidence type="ECO:0000256" key="5">
    <source>
        <dbReference type="ARBA" id="ARBA00022741"/>
    </source>
</evidence>
<keyword evidence="11" id="KW-1185">Reference proteome</keyword>
<feature type="domain" description="ABC transporter" evidence="10">
    <location>
        <begin position="33"/>
        <end position="281"/>
    </location>
</feature>
<proteinExistence type="inferred from homology"/>
<evidence type="ECO:0000256" key="8">
    <source>
        <dbReference type="ARBA" id="ARBA00023136"/>
    </source>
</evidence>
<feature type="compositionally biased region" description="Polar residues" evidence="9">
    <location>
        <begin position="18"/>
        <end position="30"/>
    </location>
</feature>
<dbReference type="AlphaFoldDB" id="A0A9R1TWI5"/>
<evidence type="ECO:0000256" key="7">
    <source>
        <dbReference type="ARBA" id="ARBA00022989"/>
    </source>
</evidence>
<evidence type="ECO:0000256" key="6">
    <source>
        <dbReference type="ARBA" id="ARBA00022840"/>
    </source>
</evidence>
<dbReference type="PROSITE" id="PS00211">
    <property type="entry name" value="ABC_TRANSPORTER_1"/>
    <property type="match status" value="1"/>
</dbReference>
<evidence type="ECO:0000256" key="4">
    <source>
        <dbReference type="ARBA" id="ARBA00022692"/>
    </source>
</evidence>
<dbReference type="SUPFAM" id="SSF52540">
    <property type="entry name" value="P-loop containing nucleoside triphosphate hydrolases"/>
    <property type="match status" value="1"/>
</dbReference>
<dbReference type="InterPro" id="IPR003439">
    <property type="entry name" value="ABC_transporter-like_ATP-bd"/>
</dbReference>
<dbReference type="Proteomes" id="UP000694866">
    <property type="component" value="Unplaced"/>
</dbReference>
<keyword evidence="8" id="KW-0472">Membrane</keyword>
<dbReference type="PANTHER" id="PTHR48041">
    <property type="entry name" value="ABC TRANSPORTER G FAMILY MEMBER 28"/>
    <property type="match status" value="1"/>
</dbReference>
<sequence length="527" mass="59109">MKMLEPPKNEEPMGFSRRSMTPGPSGSNQGVTLSWRDLSVYAVDRGSSNICKQIINNVRGVLKPGDLTAILGGSGAGKSSLMTALAYRTAPGVVVHGDIRVNGHPVESKYMKHHSGFMHQEDIFIGTMTVLEHLWFMARMKLDRRIATREVREKINGLLREVGLFERSGVRIGSGGDDKVLSGGEKKRLAFATELLTDPKILFLDEPTTGQDSNSAIVLISHLTAFANRGRTVLCTIHQPSSAIFDNFHRIILVADGRIAFAGTRDQALVFFSRQGYECPSNYNPADFLVATLAIAPRDEESCRRAAQRVCDAFLTSDSCKEMDVTLQLEVHISKAYHWKSDIFDDFKHPRWWTRLFWLTHRGFFQVLRDPSIEFIRILQKLVTPLCCHDGWIMLCWSSKYEPIGSSGSPRGPVYPRNREHVFPDVCHSLPFPSRITAVSQGKQGWHVLHTSLLYLQINIVVSWINCRACVLHDDNLLASRSQKYSPGIRTHSSRNDLHDECLHSLWMFLLGCVRDGSLGVGVSCAF</sequence>
<dbReference type="InterPro" id="IPR017871">
    <property type="entry name" value="ABC_transporter-like_CS"/>
</dbReference>
<comment type="subcellular location">
    <subcellularLocation>
        <location evidence="1">Membrane</location>
        <topology evidence="1">Multi-pass membrane protein</topology>
    </subcellularLocation>
</comment>
<evidence type="ECO:0000313" key="11">
    <source>
        <dbReference type="Proteomes" id="UP000694866"/>
    </source>
</evidence>
<dbReference type="InterPro" id="IPR027417">
    <property type="entry name" value="P-loop_NTPase"/>
</dbReference>
<evidence type="ECO:0000256" key="2">
    <source>
        <dbReference type="ARBA" id="ARBA00005814"/>
    </source>
</evidence>
<dbReference type="GO" id="GO:0042626">
    <property type="term" value="F:ATPase-coupled transmembrane transporter activity"/>
    <property type="evidence" value="ECO:0007669"/>
    <property type="project" value="TreeGrafter"/>
</dbReference>
<dbReference type="Gene3D" id="3.40.50.300">
    <property type="entry name" value="P-loop containing nucleotide triphosphate hydrolases"/>
    <property type="match status" value="1"/>
</dbReference>
<dbReference type="Pfam" id="PF00005">
    <property type="entry name" value="ABC_tran"/>
    <property type="match status" value="1"/>
</dbReference>
<dbReference type="PANTHER" id="PTHR48041:SF139">
    <property type="entry name" value="PROTEIN SCARLET"/>
    <property type="match status" value="1"/>
</dbReference>
<keyword evidence="6" id="KW-0067">ATP-binding</keyword>
<name>A0A9R1TWI5_9HYME</name>
<dbReference type="RefSeq" id="XP_011300536.1">
    <property type="nucleotide sequence ID" value="XM_011302234.1"/>
</dbReference>
<keyword evidence="3" id="KW-0813">Transport</keyword>
<evidence type="ECO:0000256" key="9">
    <source>
        <dbReference type="SAM" id="MobiDB-lite"/>
    </source>
</evidence>
<dbReference type="GO" id="GO:0016887">
    <property type="term" value="F:ATP hydrolysis activity"/>
    <property type="evidence" value="ECO:0007669"/>
    <property type="project" value="InterPro"/>
</dbReference>
<evidence type="ECO:0000313" key="12">
    <source>
        <dbReference type="RefSeq" id="XP_011300536.1"/>
    </source>
</evidence>
<keyword evidence="4" id="KW-0812">Transmembrane</keyword>
<feature type="compositionally biased region" description="Basic and acidic residues" evidence="9">
    <location>
        <begin position="1"/>
        <end position="11"/>
    </location>
</feature>